<dbReference type="RefSeq" id="WP_204003374.1">
    <property type="nucleotide sequence ID" value="NZ_BOPB01000030.1"/>
</dbReference>
<name>A0ABQ4J1U5_9ACTN</name>
<dbReference type="PROSITE" id="PS00041">
    <property type="entry name" value="HTH_ARAC_FAMILY_1"/>
    <property type="match status" value="1"/>
</dbReference>
<keyword evidence="3" id="KW-0804">Transcription</keyword>
<keyword evidence="2" id="KW-0238">DNA-binding</keyword>
<dbReference type="InterPro" id="IPR018060">
    <property type="entry name" value="HTH_AraC"/>
</dbReference>
<evidence type="ECO:0000256" key="2">
    <source>
        <dbReference type="ARBA" id="ARBA00023125"/>
    </source>
</evidence>
<keyword evidence="6" id="KW-1185">Reference proteome</keyword>
<dbReference type="PROSITE" id="PS01124">
    <property type="entry name" value="HTH_ARAC_FAMILY_2"/>
    <property type="match status" value="1"/>
</dbReference>
<dbReference type="Gene3D" id="1.10.10.60">
    <property type="entry name" value="Homeodomain-like"/>
    <property type="match status" value="1"/>
</dbReference>
<proteinExistence type="predicted"/>
<dbReference type="PANTHER" id="PTHR43130">
    <property type="entry name" value="ARAC-FAMILY TRANSCRIPTIONAL REGULATOR"/>
    <property type="match status" value="1"/>
</dbReference>
<dbReference type="InterPro" id="IPR009057">
    <property type="entry name" value="Homeodomain-like_sf"/>
</dbReference>
<dbReference type="InterPro" id="IPR029062">
    <property type="entry name" value="Class_I_gatase-like"/>
</dbReference>
<accession>A0ABQ4J1U5</accession>
<dbReference type="PANTHER" id="PTHR43130:SF3">
    <property type="entry name" value="HTH-TYPE TRANSCRIPTIONAL REGULATOR RV1931C"/>
    <property type="match status" value="1"/>
</dbReference>
<dbReference type="Pfam" id="PF01965">
    <property type="entry name" value="DJ-1_PfpI"/>
    <property type="match status" value="1"/>
</dbReference>
<gene>
    <name evidence="5" type="ORF">Vlu01_47240</name>
</gene>
<dbReference type="InterPro" id="IPR018062">
    <property type="entry name" value="HTH_AraC-typ_CS"/>
</dbReference>
<protein>
    <submittedName>
        <fullName evidence="5">AraC family transcriptional regulator</fullName>
    </submittedName>
</protein>
<sequence length="340" mass="37222">MRPHVVAVAVTDNLPIFELAVPLEVFGTDRRDIVDPWYEVRLCAAEPGPLRTTLGSWIDPPYGLDDLVEADTVLVPACARPVQTNPPAKLVEALRTAYARGRRIVGICAGAYPIAAAGLLDGRRATTHWMNAQDFAGRFPLVEIDPRVLYVADGNIFTSAGTAAAIDLCLHLVRQDHGAAVANEVARRMVVAPQRSADHTQYPAPPVRGVSPADLSPVLEWARQHLDRPLSVNDLARVANLSPRTLARRFRDSLGTTPLQWLLEQRVRLAQELLETTEDPVERIAQRTGFGSGANLRQHFGRISGTTPQSYRHVFRYRSGAAAHPVITPQSAGRSLPSRT</sequence>
<evidence type="ECO:0000313" key="6">
    <source>
        <dbReference type="Proteomes" id="UP000643165"/>
    </source>
</evidence>
<dbReference type="EMBL" id="BOPB01000030">
    <property type="protein sequence ID" value="GIJ24100.1"/>
    <property type="molecule type" value="Genomic_DNA"/>
</dbReference>
<dbReference type="Pfam" id="PF12833">
    <property type="entry name" value="HTH_18"/>
    <property type="match status" value="1"/>
</dbReference>
<dbReference type="CDD" id="cd03137">
    <property type="entry name" value="GATase1_AraC_1"/>
    <property type="match status" value="1"/>
</dbReference>
<evidence type="ECO:0000313" key="5">
    <source>
        <dbReference type="EMBL" id="GIJ24100.1"/>
    </source>
</evidence>
<dbReference type="InterPro" id="IPR052158">
    <property type="entry name" value="INH-QAR"/>
</dbReference>
<dbReference type="Proteomes" id="UP000643165">
    <property type="component" value="Unassembled WGS sequence"/>
</dbReference>
<dbReference type="SUPFAM" id="SSF52317">
    <property type="entry name" value="Class I glutamine amidotransferase-like"/>
    <property type="match status" value="1"/>
</dbReference>
<dbReference type="SUPFAM" id="SSF46689">
    <property type="entry name" value="Homeodomain-like"/>
    <property type="match status" value="2"/>
</dbReference>
<comment type="caution">
    <text evidence="5">The sequence shown here is derived from an EMBL/GenBank/DDBJ whole genome shotgun (WGS) entry which is preliminary data.</text>
</comment>
<organism evidence="5 6">
    <name type="scientific">Micromonospora lutea</name>
    <dbReference type="NCBI Taxonomy" id="419825"/>
    <lineage>
        <taxon>Bacteria</taxon>
        <taxon>Bacillati</taxon>
        <taxon>Actinomycetota</taxon>
        <taxon>Actinomycetes</taxon>
        <taxon>Micromonosporales</taxon>
        <taxon>Micromonosporaceae</taxon>
        <taxon>Micromonospora</taxon>
    </lineage>
</organism>
<reference evidence="5 6" key="1">
    <citation type="submission" date="2021-01" db="EMBL/GenBank/DDBJ databases">
        <title>Whole genome shotgun sequence of Verrucosispora lutea NBRC 106530.</title>
        <authorList>
            <person name="Komaki H."/>
            <person name="Tamura T."/>
        </authorList>
    </citation>
    <scope>NUCLEOTIDE SEQUENCE [LARGE SCALE GENOMIC DNA]</scope>
    <source>
        <strain evidence="5 6">NBRC 106530</strain>
    </source>
</reference>
<evidence type="ECO:0000256" key="3">
    <source>
        <dbReference type="ARBA" id="ARBA00023163"/>
    </source>
</evidence>
<evidence type="ECO:0000259" key="4">
    <source>
        <dbReference type="PROSITE" id="PS01124"/>
    </source>
</evidence>
<feature type="domain" description="HTH araC/xylS-type" evidence="4">
    <location>
        <begin position="216"/>
        <end position="314"/>
    </location>
</feature>
<keyword evidence="1" id="KW-0805">Transcription regulation</keyword>
<dbReference type="Gene3D" id="3.40.50.880">
    <property type="match status" value="1"/>
</dbReference>
<evidence type="ECO:0000256" key="1">
    <source>
        <dbReference type="ARBA" id="ARBA00023015"/>
    </source>
</evidence>
<dbReference type="SMART" id="SM00342">
    <property type="entry name" value="HTH_ARAC"/>
    <property type="match status" value="1"/>
</dbReference>
<dbReference type="InterPro" id="IPR002818">
    <property type="entry name" value="DJ-1/PfpI"/>
</dbReference>